<dbReference type="RefSeq" id="WP_088649964.1">
    <property type="nucleotide sequence ID" value="NZ_AQQR01000004.1"/>
</dbReference>
<proteinExistence type="inferred from homology"/>
<sequence length="209" mass="22769">MPGRVFQARPLADLARALEGAGPGDIAALGEEPARYNIAPGQMVVALTPDGLRRMRWGMIPVGRRNARGRPVMETIVNARSETVFDKSAFEGVGRAVLPVEGWYEWTGERRKKTAWRIRPRDGGFLCFAAITDIWAAPGGQEVAQIATVTCEPNADVAPVHHRMAVILDPRDIGTWLTGPPEMATPLMVPWPDGRLEVTPAEGVDWSAP</sequence>
<evidence type="ECO:0000256" key="7">
    <source>
        <dbReference type="ARBA" id="ARBA00023239"/>
    </source>
</evidence>
<dbReference type="GO" id="GO:0008233">
    <property type="term" value="F:peptidase activity"/>
    <property type="evidence" value="ECO:0007669"/>
    <property type="project" value="UniProtKB-KW"/>
</dbReference>
<keyword evidence="10" id="KW-1185">Reference proteome</keyword>
<name>A0A225NHP6_9RHOB</name>
<reference evidence="9 10" key="1">
    <citation type="submission" date="2013-04" db="EMBL/GenBank/DDBJ databases">
        <title>Oceanicola sp. 22II1-22F33 Genome Sequencing.</title>
        <authorList>
            <person name="Lai Q."/>
            <person name="Li G."/>
            <person name="Shao Z."/>
        </authorList>
    </citation>
    <scope>NUCLEOTIDE SEQUENCE [LARGE SCALE GENOMIC DNA]</scope>
    <source>
        <strain evidence="9 10">22II1-22F33</strain>
    </source>
</reference>
<dbReference type="Gene3D" id="3.90.1680.10">
    <property type="entry name" value="SOS response associated peptidase-like"/>
    <property type="match status" value="1"/>
</dbReference>
<evidence type="ECO:0000313" key="10">
    <source>
        <dbReference type="Proteomes" id="UP000215377"/>
    </source>
</evidence>
<dbReference type="GO" id="GO:0003697">
    <property type="term" value="F:single-stranded DNA binding"/>
    <property type="evidence" value="ECO:0007669"/>
    <property type="project" value="InterPro"/>
</dbReference>
<keyword evidence="5" id="KW-0190">Covalent protein-DNA linkage</keyword>
<organism evidence="9 10">
    <name type="scientific">Marinibacterium profundimaris</name>
    <dbReference type="NCBI Taxonomy" id="1679460"/>
    <lineage>
        <taxon>Bacteria</taxon>
        <taxon>Pseudomonadati</taxon>
        <taxon>Pseudomonadota</taxon>
        <taxon>Alphaproteobacteria</taxon>
        <taxon>Rhodobacterales</taxon>
        <taxon>Paracoccaceae</taxon>
        <taxon>Marinibacterium</taxon>
    </lineage>
</organism>
<dbReference type="InterPro" id="IPR036590">
    <property type="entry name" value="SRAP-like"/>
</dbReference>
<dbReference type="OrthoDB" id="9782620at2"/>
<dbReference type="GO" id="GO:0106300">
    <property type="term" value="P:protein-DNA covalent cross-linking repair"/>
    <property type="evidence" value="ECO:0007669"/>
    <property type="project" value="InterPro"/>
</dbReference>
<dbReference type="AlphaFoldDB" id="A0A225NHP6"/>
<evidence type="ECO:0000256" key="2">
    <source>
        <dbReference type="ARBA" id="ARBA00022670"/>
    </source>
</evidence>
<evidence type="ECO:0000313" key="9">
    <source>
        <dbReference type="EMBL" id="OWU73264.1"/>
    </source>
</evidence>
<dbReference type="InterPro" id="IPR003738">
    <property type="entry name" value="SRAP"/>
</dbReference>
<evidence type="ECO:0000256" key="3">
    <source>
        <dbReference type="ARBA" id="ARBA00022763"/>
    </source>
</evidence>
<evidence type="ECO:0000256" key="4">
    <source>
        <dbReference type="ARBA" id="ARBA00022801"/>
    </source>
</evidence>
<dbReference type="PANTHER" id="PTHR13604:SF0">
    <property type="entry name" value="ABASIC SITE PROCESSING PROTEIN HMCES"/>
    <property type="match status" value="1"/>
</dbReference>
<evidence type="ECO:0000256" key="6">
    <source>
        <dbReference type="ARBA" id="ARBA00023125"/>
    </source>
</evidence>
<dbReference type="GO" id="GO:0016829">
    <property type="term" value="F:lyase activity"/>
    <property type="evidence" value="ECO:0007669"/>
    <property type="project" value="UniProtKB-KW"/>
</dbReference>
<dbReference type="SUPFAM" id="SSF143081">
    <property type="entry name" value="BB1717-like"/>
    <property type="match status" value="1"/>
</dbReference>
<keyword evidence="7" id="KW-0456">Lyase</keyword>
<dbReference type="EMBL" id="AQQR01000004">
    <property type="protein sequence ID" value="OWU73264.1"/>
    <property type="molecule type" value="Genomic_DNA"/>
</dbReference>
<evidence type="ECO:0000256" key="8">
    <source>
        <dbReference type="RuleBase" id="RU364100"/>
    </source>
</evidence>
<keyword evidence="6" id="KW-0238">DNA-binding</keyword>
<gene>
    <name evidence="9" type="ORF">ATO3_11210</name>
</gene>
<dbReference type="Pfam" id="PF02586">
    <property type="entry name" value="SRAP"/>
    <property type="match status" value="1"/>
</dbReference>
<protein>
    <recommendedName>
        <fullName evidence="8">Abasic site processing protein</fullName>
        <ecNumber evidence="8">3.4.-.-</ecNumber>
    </recommendedName>
</protein>
<comment type="similarity">
    <text evidence="1 8">Belongs to the SOS response-associated peptidase family.</text>
</comment>
<evidence type="ECO:0000256" key="1">
    <source>
        <dbReference type="ARBA" id="ARBA00008136"/>
    </source>
</evidence>
<comment type="caution">
    <text evidence="9">The sequence shown here is derived from an EMBL/GenBank/DDBJ whole genome shotgun (WGS) entry which is preliminary data.</text>
</comment>
<keyword evidence="2 8" id="KW-0645">Protease</keyword>
<dbReference type="GO" id="GO:0006508">
    <property type="term" value="P:proteolysis"/>
    <property type="evidence" value="ECO:0007669"/>
    <property type="project" value="UniProtKB-KW"/>
</dbReference>
<evidence type="ECO:0000256" key="5">
    <source>
        <dbReference type="ARBA" id="ARBA00023124"/>
    </source>
</evidence>
<keyword evidence="3" id="KW-0227">DNA damage</keyword>
<dbReference type="EC" id="3.4.-.-" evidence="8"/>
<accession>A0A225NHP6</accession>
<dbReference type="Proteomes" id="UP000215377">
    <property type="component" value="Unassembled WGS sequence"/>
</dbReference>
<dbReference type="PANTHER" id="PTHR13604">
    <property type="entry name" value="DC12-RELATED"/>
    <property type="match status" value="1"/>
</dbReference>
<keyword evidence="4 8" id="KW-0378">Hydrolase</keyword>